<dbReference type="HOGENOM" id="CLU_074301_0_0_12"/>
<gene>
    <name evidence="9" type="ORF">BCO_0117404</name>
</gene>
<keyword evidence="6" id="KW-0998">Cell outer membrane</keyword>
<evidence type="ECO:0000256" key="8">
    <source>
        <dbReference type="ARBA" id="ARBA00046007"/>
    </source>
</evidence>
<keyword evidence="5" id="KW-0564">Palmitate</keyword>
<evidence type="ECO:0000256" key="5">
    <source>
        <dbReference type="ARBA" id="ARBA00023139"/>
    </source>
</evidence>
<dbReference type="InterPro" id="IPR004983">
    <property type="entry name" value="Mlp"/>
</dbReference>
<organism evidence="9">
    <name type="scientific">Borrelia coriaceae ATCC 43381</name>
    <dbReference type="NCBI Taxonomy" id="1408429"/>
    <lineage>
        <taxon>Bacteria</taxon>
        <taxon>Pseudomonadati</taxon>
        <taxon>Spirochaetota</taxon>
        <taxon>Spirochaetia</taxon>
        <taxon>Spirochaetales</taxon>
        <taxon>Borreliaceae</taxon>
        <taxon>Borrelia</taxon>
    </lineage>
</organism>
<keyword evidence="4" id="KW-0472">Membrane</keyword>
<dbReference type="Pfam" id="PF03304">
    <property type="entry name" value="Mlp"/>
    <property type="match status" value="1"/>
</dbReference>
<sequence length="324" mass="37108">MKIFIKTLIFCSTLLLYCCNSDKINGTSDKTIPILHKLPKQGENNLQPKAHGKDETRLNTLTDDENQKFDVLINAFNKIIELKRVSDDASQKSQNFLNWIRSTEVQKQKELANAFTIVYEALKDKKPPQLKNLTITQLINNALTCPSIDQCNDTYTNIRPPDILMFFRNVLKDTISANNTNAKRFKALKIELLNLNQHVHSLLEGEQYEIMLRMQIKNDNNLTQAFNFLINALPQNNRYIAWSALKLLFEFNDNGMTKSIDLEKLKSILNHINTELNKCNKNEAGKNNLATSIKDYLVKVDRDNTPGITALNNFATEILSDCQK</sequence>
<evidence type="ECO:0000256" key="6">
    <source>
        <dbReference type="ARBA" id="ARBA00023237"/>
    </source>
</evidence>
<comment type="function">
    <text evidence="8">An outer membrane protein that may participate in pathogenesis. Some human Lyme disease patients have antibodies against this protein. The Mlp proteins probably undergo intragenic recombination, generating new alleles.</text>
</comment>
<dbReference type="EMBL" id="CP005761">
    <property type="protein sequence ID" value="AHH11629.1"/>
    <property type="molecule type" value="Genomic_DNA"/>
</dbReference>
<comment type="subcellular location">
    <subcellularLocation>
        <location evidence="1">Cell outer membrane</location>
        <topology evidence="1">Lipid-anchor</topology>
    </subcellularLocation>
</comment>
<dbReference type="RefSeq" id="WP_025408849.1">
    <property type="nucleotide sequence ID" value="NZ_CP005761.1"/>
</dbReference>
<evidence type="ECO:0000256" key="7">
    <source>
        <dbReference type="ARBA" id="ARBA00023288"/>
    </source>
</evidence>
<name>W5SWQ5_9SPIR</name>
<dbReference type="GO" id="GO:0009279">
    <property type="term" value="C:cell outer membrane"/>
    <property type="evidence" value="ECO:0007669"/>
    <property type="project" value="UniProtKB-SubCell"/>
</dbReference>
<proteinExistence type="inferred from homology"/>
<evidence type="ECO:0000256" key="3">
    <source>
        <dbReference type="ARBA" id="ARBA00022729"/>
    </source>
</evidence>
<dbReference type="AlphaFoldDB" id="W5SWQ5"/>
<keyword evidence="7 9" id="KW-0449">Lipoprotein</keyword>
<keyword evidence="3" id="KW-0732">Signal</keyword>
<evidence type="ECO:0000313" key="9">
    <source>
        <dbReference type="EMBL" id="AHH11629.1"/>
    </source>
</evidence>
<evidence type="ECO:0000256" key="1">
    <source>
        <dbReference type="ARBA" id="ARBA00004459"/>
    </source>
</evidence>
<protein>
    <submittedName>
        <fullName evidence="9">Mlp lipoprotein family protein</fullName>
    </submittedName>
</protein>
<reference evidence="9" key="1">
    <citation type="submission" date="2013-04" db="EMBL/GenBank/DDBJ databases">
        <title>Comparative Genomics of Relapsing Fever Spirochetes.</title>
        <authorList>
            <person name="Schwan T.G."/>
            <person name="Raffel S.J."/>
            <person name="Porcella S.F."/>
            <person name="Martens C.A."/>
            <person name="Bruno D.P."/>
            <person name="Ricklefs S.M."/>
            <person name="Barbian K.B."/>
        </authorList>
    </citation>
    <scope>NUCLEOTIDE SEQUENCE</scope>
    <source>
        <strain evidence="9">Co53</strain>
        <plasmid evidence="9">unnamed</plasmid>
    </source>
</reference>
<accession>W5SWQ5</accession>
<comment type="similarity">
    <text evidence="2">Belongs to the Multicopy lipoprotein (Mlp) family.</text>
</comment>
<geneLocation type="plasmid" evidence="9">
    <name>unnamed</name>
</geneLocation>
<dbReference type="OrthoDB" id="351076at2"/>
<keyword evidence="9" id="KW-0614">Plasmid</keyword>
<evidence type="ECO:0000256" key="4">
    <source>
        <dbReference type="ARBA" id="ARBA00023136"/>
    </source>
</evidence>
<evidence type="ECO:0000256" key="2">
    <source>
        <dbReference type="ARBA" id="ARBA00008380"/>
    </source>
</evidence>